<dbReference type="Pfam" id="PF12172">
    <property type="entry name" value="zf-ChsH2"/>
    <property type="match status" value="1"/>
</dbReference>
<dbReference type="Pfam" id="PF01796">
    <property type="entry name" value="OB_ChsH2_C"/>
    <property type="match status" value="1"/>
</dbReference>
<evidence type="ECO:0000313" key="3">
    <source>
        <dbReference type="EMBL" id="CAB4958621.1"/>
    </source>
</evidence>
<dbReference type="Gene3D" id="6.10.30.10">
    <property type="match status" value="1"/>
</dbReference>
<dbReference type="PANTHER" id="PTHR34075:SF4">
    <property type="entry name" value="DUF35 DOMAIN-CONTAINING PROTEIN"/>
    <property type="match status" value="1"/>
</dbReference>
<dbReference type="EMBL" id="CAFBND010000133">
    <property type="protein sequence ID" value="CAB4958621.1"/>
    <property type="molecule type" value="Genomic_DNA"/>
</dbReference>
<reference evidence="3" key="1">
    <citation type="submission" date="2020-05" db="EMBL/GenBank/DDBJ databases">
        <authorList>
            <person name="Chiriac C."/>
            <person name="Salcher M."/>
            <person name="Ghai R."/>
            <person name="Kavagutti S V."/>
        </authorList>
    </citation>
    <scope>NUCLEOTIDE SEQUENCE</scope>
</reference>
<dbReference type="SUPFAM" id="SSF50249">
    <property type="entry name" value="Nucleic acid-binding proteins"/>
    <property type="match status" value="1"/>
</dbReference>
<dbReference type="PANTHER" id="PTHR34075">
    <property type="entry name" value="BLR3430 PROTEIN"/>
    <property type="match status" value="1"/>
</dbReference>
<protein>
    <submittedName>
        <fullName evidence="3">Unannotated protein</fullName>
    </submittedName>
</protein>
<gene>
    <name evidence="3" type="ORF">UFOPK3752_02130</name>
    <name evidence="4" type="ORF">UFOPK4150_00374</name>
</gene>
<evidence type="ECO:0000259" key="2">
    <source>
        <dbReference type="Pfam" id="PF12172"/>
    </source>
</evidence>
<organism evidence="3">
    <name type="scientific">freshwater metagenome</name>
    <dbReference type="NCBI Taxonomy" id="449393"/>
    <lineage>
        <taxon>unclassified sequences</taxon>
        <taxon>metagenomes</taxon>
        <taxon>ecological metagenomes</taxon>
    </lineage>
</organism>
<evidence type="ECO:0000313" key="4">
    <source>
        <dbReference type="EMBL" id="CAB5023274.1"/>
    </source>
</evidence>
<accession>A0A6J7KSZ7</accession>
<dbReference type="InterPro" id="IPR052513">
    <property type="entry name" value="Thioester_dehydratase-like"/>
</dbReference>
<sequence length="165" mass="18186">MTTTPFDNAATSSAPAFFEQTWDLSYRHALGQTVGAFLAGLKDKKLLGRRCPTCERALFPARSFCDRCHEPTTDWVEVGHRGVLEMFTIVYEAFPGMLVDPPYVLAYARLDGADTAVVGYLKGLDLTDVTKATQLITTGTPIQVRFSDNPIGQVTDFWFELASPA</sequence>
<dbReference type="InterPro" id="IPR002878">
    <property type="entry name" value="ChsH2_C"/>
</dbReference>
<proteinExistence type="predicted"/>
<name>A0A6J7KSZ7_9ZZZZ</name>
<dbReference type="AlphaFoldDB" id="A0A6J7KSZ7"/>
<feature type="domain" description="ChsH2 rubredoxin-like zinc ribbon" evidence="2">
    <location>
        <begin position="39"/>
        <end position="71"/>
    </location>
</feature>
<evidence type="ECO:0000259" key="1">
    <source>
        <dbReference type="Pfam" id="PF01796"/>
    </source>
</evidence>
<dbReference type="InterPro" id="IPR012340">
    <property type="entry name" value="NA-bd_OB-fold"/>
</dbReference>
<dbReference type="EMBL" id="CAFBPU010000006">
    <property type="protein sequence ID" value="CAB5023274.1"/>
    <property type="molecule type" value="Genomic_DNA"/>
</dbReference>
<dbReference type="InterPro" id="IPR022002">
    <property type="entry name" value="ChsH2_Znr"/>
</dbReference>
<feature type="domain" description="ChsH2 C-terminal OB-fold" evidence="1">
    <location>
        <begin position="75"/>
        <end position="146"/>
    </location>
</feature>